<dbReference type="EMBL" id="JAUEPN010000004">
    <property type="protein sequence ID" value="KAK3296561.1"/>
    <property type="molecule type" value="Genomic_DNA"/>
</dbReference>
<sequence>MHFNTVFLGLVASASTAFAAPALNSRSGAVSAMADVPEWTIESFTRTCNEDDTSCDVSFGINTQTAPVTECLYTVTGAPASQASTADIECGPYTLSSNWSGQWGAENGFTTWSLIDWDSRLQTWPSYADHELVNGEAVTPDKSYAPQALA</sequence>
<feature type="signal peptide" evidence="1">
    <location>
        <begin position="1"/>
        <end position="19"/>
    </location>
</feature>
<accession>A0AAE0HHK0</accession>
<name>A0AAE0HHK0_9PEZI</name>
<dbReference type="RefSeq" id="XP_062660075.1">
    <property type="nucleotide sequence ID" value="XM_062806672.1"/>
</dbReference>
<dbReference type="GeneID" id="87843620"/>
<dbReference type="PANTHER" id="PTHR39602">
    <property type="entry name" value="ACW-9"/>
    <property type="match status" value="1"/>
</dbReference>
<gene>
    <name evidence="2" type="ORF">B0H64DRAFT_442865</name>
</gene>
<proteinExistence type="predicted"/>
<reference evidence="2" key="2">
    <citation type="submission" date="2023-06" db="EMBL/GenBank/DDBJ databases">
        <authorList>
            <consortium name="Lawrence Berkeley National Laboratory"/>
            <person name="Haridas S."/>
            <person name="Hensen N."/>
            <person name="Bonometti L."/>
            <person name="Westerberg I."/>
            <person name="Brannstrom I.O."/>
            <person name="Guillou S."/>
            <person name="Cros-Aarteil S."/>
            <person name="Calhoun S."/>
            <person name="Kuo A."/>
            <person name="Mondo S."/>
            <person name="Pangilinan J."/>
            <person name="Riley R."/>
            <person name="Labutti K."/>
            <person name="Andreopoulos B."/>
            <person name="Lipzen A."/>
            <person name="Chen C."/>
            <person name="Yanf M."/>
            <person name="Daum C."/>
            <person name="Ng V."/>
            <person name="Clum A."/>
            <person name="Steindorff A."/>
            <person name="Ohm R."/>
            <person name="Martin F."/>
            <person name="Silar P."/>
            <person name="Natvig D."/>
            <person name="Lalanne C."/>
            <person name="Gautier V."/>
            <person name="Ament-Velasquez S.L."/>
            <person name="Kruys A."/>
            <person name="Hutchinson M.I."/>
            <person name="Powell A.J."/>
            <person name="Barry K."/>
            <person name="Miller A.N."/>
            <person name="Grigoriev I.V."/>
            <person name="Debuchy R."/>
            <person name="Gladieux P."/>
            <person name="Thoren M.H."/>
            <person name="Johannesson H."/>
        </authorList>
    </citation>
    <scope>NUCLEOTIDE SEQUENCE</scope>
    <source>
        <strain evidence="2">CBS 168.71</strain>
    </source>
</reference>
<keyword evidence="3" id="KW-1185">Reference proteome</keyword>
<organism evidence="2 3">
    <name type="scientific">Chaetomium fimeti</name>
    <dbReference type="NCBI Taxonomy" id="1854472"/>
    <lineage>
        <taxon>Eukaryota</taxon>
        <taxon>Fungi</taxon>
        <taxon>Dikarya</taxon>
        <taxon>Ascomycota</taxon>
        <taxon>Pezizomycotina</taxon>
        <taxon>Sordariomycetes</taxon>
        <taxon>Sordariomycetidae</taxon>
        <taxon>Sordariales</taxon>
        <taxon>Chaetomiaceae</taxon>
        <taxon>Chaetomium</taxon>
    </lineage>
</organism>
<dbReference type="PANTHER" id="PTHR39602:SF2">
    <property type="entry name" value="ACW-9"/>
    <property type="match status" value="1"/>
</dbReference>
<evidence type="ECO:0000256" key="1">
    <source>
        <dbReference type="SAM" id="SignalP"/>
    </source>
</evidence>
<evidence type="ECO:0000313" key="3">
    <source>
        <dbReference type="Proteomes" id="UP001278766"/>
    </source>
</evidence>
<comment type="caution">
    <text evidence="2">The sequence shown here is derived from an EMBL/GenBank/DDBJ whole genome shotgun (WGS) entry which is preliminary data.</text>
</comment>
<feature type="chain" id="PRO_5042037734" evidence="1">
    <location>
        <begin position="20"/>
        <end position="150"/>
    </location>
</feature>
<keyword evidence="1" id="KW-0732">Signal</keyword>
<protein>
    <submittedName>
        <fullName evidence="2">Uncharacterized protein</fullName>
    </submittedName>
</protein>
<dbReference type="Proteomes" id="UP001278766">
    <property type="component" value="Unassembled WGS sequence"/>
</dbReference>
<dbReference type="AlphaFoldDB" id="A0AAE0HHK0"/>
<evidence type="ECO:0000313" key="2">
    <source>
        <dbReference type="EMBL" id="KAK3296561.1"/>
    </source>
</evidence>
<reference evidence="2" key="1">
    <citation type="journal article" date="2023" name="Mol. Phylogenet. Evol.">
        <title>Genome-scale phylogeny and comparative genomics of the fungal order Sordariales.</title>
        <authorList>
            <person name="Hensen N."/>
            <person name="Bonometti L."/>
            <person name="Westerberg I."/>
            <person name="Brannstrom I.O."/>
            <person name="Guillou S."/>
            <person name="Cros-Aarteil S."/>
            <person name="Calhoun S."/>
            <person name="Haridas S."/>
            <person name="Kuo A."/>
            <person name="Mondo S."/>
            <person name="Pangilinan J."/>
            <person name="Riley R."/>
            <person name="LaButti K."/>
            <person name="Andreopoulos B."/>
            <person name="Lipzen A."/>
            <person name="Chen C."/>
            <person name="Yan M."/>
            <person name="Daum C."/>
            <person name="Ng V."/>
            <person name="Clum A."/>
            <person name="Steindorff A."/>
            <person name="Ohm R.A."/>
            <person name="Martin F."/>
            <person name="Silar P."/>
            <person name="Natvig D.O."/>
            <person name="Lalanne C."/>
            <person name="Gautier V."/>
            <person name="Ament-Velasquez S.L."/>
            <person name="Kruys A."/>
            <person name="Hutchinson M.I."/>
            <person name="Powell A.J."/>
            <person name="Barry K."/>
            <person name="Miller A.N."/>
            <person name="Grigoriev I.V."/>
            <person name="Debuchy R."/>
            <person name="Gladieux P."/>
            <person name="Hiltunen Thoren M."/>
            <person name="Johannesson H."/>
        </authorList>
    </citation>
    <scope>NUCLEOTIDE SEQUENCE</scope>
    <source>
        <strain evidence="2">CBS 168.71</strain>
    </source>
</reference>